<evidence type="ECO:0000313" key="2">
    <source>
        <dbReference type="EnsemblMetazoa" id="Aqu2.1.09426_001"/>
    </source>
</evidence>
<reference evidence="3" key="1">
    <citation type="journal article" date="2010" name="Nature">
        <title>The Amphimedon queenslandica genome and the evolution of animal complexity.</title>
        <authorList>
            <person name="Srivastava M."/>
            <person name="Simakov O."/>
            <person name="Chapman J."/>
            <person name="Fahey B."/>
            <person name="Gauthier M.E."/>
            <person name="Mitros T."/>
            <person name="Richards G.S."/>
            <person name="Conaco C."/>
            <person name="Dacre M."/>
            <person name="Hellsten U."/>
            <person name="Larroux C."/>
            <person name="Putnam N.H."/>
            <person name="Stanke M."/>
            <person name="Adamska M."/>
            <person name="Darling A."/>
            <person name="Degnan S.M."/>
            <person name="Oakley T.H."/>
            <person name="Plachetzki D.C."/>
            <person name="Zhai Y."/>
            <person name="Adamski M."/>
            <person name="Calcino A."/>
            <person name="Cummins S.F."/>
            <person name="Goodstein D.M."/>
            <person name="Harris C."/>
            <person name="Jackson D.J."/>
            <person name="Leys S.P."/>
            <person name="Shu S."/>
            <person name="Woodcroft B.J."/>
            <person name="Vervoort M."/>
            <person name="Kosik K.S."/>
            <person name="Manning G."/>
            <person name="Degnan B.M."/>
            <person name="Rokhsar D.S."/>
        </authorList>
    </citation>
    <scope>NUCLEOTIDE SEQUENCE [LARGE SCALE GENOMIC DNA]</scope>
</reference>
<keyword evidence="3" id="KW-1185">Reference proteome</keyword>
<dbReference type="AlphaFoldDB" id="A0A1X7T4J8"/>
<dbReference type="EnsemblMetazoa" id="XM_020005816.1">
    <property type="protein sequence ID" value="XP_019861375.1"/>
    <property type="gene ID" value="LOC109589807"/>
</dbReference>
<reference evidence="2" key="2">
    <citation type="submission" date="2017-05" db="UniProtKB">
        <authorList>
            <consortium name="EnsemblMetazoa"/>
        </authorList>
    </citation>
    <scope>IDENTIFICATION</scope>
</reference>
<gene>
    <name evidence="2" type="primary">109589807</name>
</gene>
<dbReference type="EnsemblMetazoa" id="Aqu2.1.09426_001">
    <property type="protein sequence ID" value="Aqu2.1.09426_001"/>
    <property type="gene ID" value="Aqu2.1.09426"/>
</dbReference>
<dbReference type="SUPFAM" id="SSF47986">
    <property type="entry name" value="DEATH domain"/>
    <property type="match status" value="1"/>
</dbReference>
<evidence type="ECO:0000259" key="1">
    <source>
        <dbReference type="PROSITE" id="PS50017"/>
    </source>
</evidence>
<protein>
    <recommendedName>
        <fullName evidence="1">Death domain-containing protein</fullName>
    </recommendedName>
</protein>
<dbReference type="InParanoid" id="A0A1X7T4J8"/>
<evidence type="ECO:0000313" key="3">
    <source>
        <dbReference type="Proteomes" id="UP000007879"/>
    </source>
</evidence>
<dbReference type="GO" id="GO:0007165">
    <property type="term" value="P:signal transduction"/>
    <property type="evidence" value="ECO:0007669"/>
    <property type="project" value="InterPro"/>
</dbReference>
<dbReference type="Pfam" id="PF00531">
    <property type="entry name" value="Death"/>
    <property type="match status" value="1"/>
</dbReference>
<dbReference type="KEGG" id="aqu:109589807"/>
<dbReference type="OrthoDB" id="100767at2759"/>
<organism evidence="2">
    <name type="scientific">Amphimedon queenslandica</name>
    <name type="common">Sponge</name>
    <dbReference type="NCBI Taxonomy" id="400682"/>
    <lineage>
        <taxon>Eukaryota</taxon>
        <taxon>Metazoa</taxon>
        <taxon>Porifera</taxon>
        <taxon>Demospongiae</taxon>
        <taxon>Heteroscleromorpha</taxon>
        <taxon>Haplosclerida</taxon>
        <taxon>Niphatidae</taxon>
        <taxon>Amphimedon</taxon>
    </lineage>
</organism>
<name>A0A1X7T4J8_AMPQE</name>
<dbReference type="InterPro" id="IPR011029">
    <property type="entry name" value="DEATH-like_dom_sf"/>
</dbReference>
<dbReference type="Proteomes" id="UP000007879">
    <property type="component" value="Unassembled WGS sequence"/>
</dbReference>
<accession>A0A1X7T4J8</accession>
<feature type="domain" description="Death" evidence="1">
    <location>
        <begin position="32"/>
        <end position="109"/>
    </location>
</feature>
<dbReference type="InterPro" id="IPR000488">
    <property type="entry name" value="Death_dom"/>
</dbReference>
<proteinExistence type="predicted"/>
<sequence length="217" mass="24464">MASKYPRYYYQLTIDKLPDVVDLFEGCGFSQERWYELGLTLGLHKNTLDAIKRENGTMHHDCLTECLSKWLSRADNFDSKGETTFDLSLPNALKSMNENAAADKLKEGLHQLLMGPVMVGSAPDRLPDTPPEGLDPMPVTPEVISIAEKMKKNAEKKLKTSFTTYTPLYYIKKGEIDYCIRVLVDDGIIDVFGKYCAGYVMGVKAKHVNFGDNQTFF</sequence>
<dbReference type="Gene3D" id="1.10.533.10">
    <property type="entry name" value="Death Domain, Fas"/>
    <property type="match status" value="1"/>
</dbReference>
<dbReference type="PROSITE" id="PS50017">
    <property type="entry name" value="DEATH_DOMAIN"/>
    <property type="match status" value="1"/>
</dbReference>
<dbReference type="CDD" id="cd01670">
    <property type="entry name" value="Death"/>
    <property type="match status" value="1"/>
</dbReference>